<reference evidence="1 2" key="1">
    <citation type="submission" date="2018-12" db="EMBL/GenBank/DDBJ databases">
        <title>Unveiling genomic diversity among members of the Bifidobacterium pseudolongum species, a widely distributed gut commensal of the animal kingdom.</title>
        <authorList>
            <person name="Lugli G.A."/>
            <person name="Duranti S."/>
            <person name="Albert K."/>
            <person name="Mancabelli L."/>
            <person name="Napoli S."/>
            <person name="Viappiani A."/>
            <person name="Anzalone R."/>
            <person name="Longhi G."/>
            <person name="Milani C."/>
            <person name="Turroni F."/>
            <person name="Alessandri G."/>
            <person name="Sela D.A."/>
            <person name="Van Sinderen D."/>
            <person name="Ventura M."/>
        </authorList>
    </citation>
    <scope>NUCLEOTIDE SEQUENCE [LARGE SCALE GENOMIC DNA]</scope>
    <source>
        <strain evidence="1 2">2017B</strain>
    </source>
</reference>
<dbReference type="Proteomes" id="UP000291920">
    <property type="component" value="Unassembled WGS sequence"/>
</dbReference>
<dbReference type="EMBL" id="RYUT01000002">
    <property type="protein sequence ID" value="RYQ30968.1"/>
    <property type="molecule type" value="Genomic_DNA"/>
</dbReference>
<proteinExistence type="predicted"/>
<name>A0A4Q5AN24_9BIFI</name>
<evidence type="ECO:0000313" key="1">
    <source>
        <dbReference type="EMBL" id="RYQ30968.1"/>
    </source>
</evidence>
<dbReference type="AlphaFoldDB" id="A0A4Q5AN24"/>
<comment type="caution">
    <text evidence="1">The sequence shown here is derived from an EMBL/GenBank/DDBJ whole genome shotgun (WGS) entry which is preliminary data.</text>
</comment>
<accession>A0A4Q5AN24</accession>
<organism evidence="1 2">
    <name type="scientific">Bifidobacterium pseudolongum subsp. globosum</name>
    <dbReference type="NCBI Taxonomy" id="1690"/>
    <lineage>
        <taxon>Bacteria</taxon>
        <taxon>Bacillati</taxon>
        <taxon>Actinomycetota</taxon>
        <taxon>Actinomycetes</taxon>
        <taxon>Bifidobacteriales</taxon>
        <taxon>Bifidobacteriaceae</taxon>
        <taxon>Bifidobacterium</taxon>
    </lineage>
</organism>
<gene>
    <name evidence="1" type="ORF">PG2017B_0778</name>
</gene>
<sequence length="78" mass="8929">MREATEKDYKAARAAAEKIFWPNHSGGGEYIWFVNSDRGIGYGYIGDRFNWAYAKGRTRREAVQKAIDGGFRAGQHNW</sequence>
<protein>
    <submittedName>
        <fullName evidence="1">Uncharacterized protein</fullName>
    </submittedName>
</protein>
<evidence type="ECO:0000313" key="2">
    <source>
        <dbReference type="Proteomes" id="UP000291920"/>
    </source>
</evidence>